<accession>A0A0N4YUJ3</accession>
<dbReference type="Proteomes" id="UP000271162">
    <property type="component" value="Unassembled WGS sequence"/>
</dbReference>
<evidence type="ECO:0000313" key="4">
    <source>
        <dbReference type="WBParaSite" id="NBR_0002091501-mRNA-1"/>
    </source>
</evidence>
<evidence type="ECO:0000259" key="1">
    <source>
        <dbReference type="PROSITE" id="PS50878"/>
    </source>
</evidence>
<name>A0A0N4YUJ3_NIPBR</name>
<evidence type="ECO:0000313" key="3">
    <source>
        <dbReference type="Proteomes" id="UP000271162"/>
    </source>
</evidence>
<dbReference type="Pfam" id="PF00078">
    <property type="entry name" value="RVT_1"/>
    <property type="match status" value="1"/>
</dbReference>
<dbReference type="InterPro" id="IPR043502">
    <property type="entry name" value="DNA/RNA_pol_sf"/>
</dbReference>
<dbReference type="EMBL" id="UYSL01025680">
    <property type="protein sequence ID" value="VDL84654.1"/>
    <property type="molecule type" value="Genomic_DNA"/>
</dbReference>
<dbReference type="OMA" id="THEMNEF"/>
<gene>
    <name evidence="2" type="ORF">NBR_LOCUS20916</name>
</gene>
<sequence>MDGTKCGSQNAMEVRFDQFYKTAIKSQDRQPIRRPKGEISKVLLQVGNEILEEKLNAKKCSRNKTITVLNAAVYAAGKAITSLINDQEMEKVGKNRQRKREAEKHRDTLVSFVSALSNELTRRMRSERGPPSEIYSEVAKLHGISSTNDVQRLPRKLKDELHIVNQEIEKNEIAIKRYNERRRGYPAVAREPRASNIQTPIQEIREYWKGIVGMPEPFTPSLELMDWAQREGRPSSEKCSSLSDETGNDIFSRIKPWKATDPDGIQGFWWKHLPEAKLRLRQWCETATNNPRKAITRWLCRGRVVLIPKGKSGPHGPGDFRPIACLNTCYKVLTAMLARQIHECVESRFPMEQVAMRKGVWGCTHAHILDQSVCKDAQRRNKELHMLWVDMTKAFDSVSHGAIKWILAKLGIAYRTRALLSVLMSMQTVRYCGYQGQKLVKSVPLEIKKGITQGDTLSPLLFCIAIMPISDWLRTHVAPYQTATASGRGAVGPMRLGHIFYMDDLKVYTETYADLVKAKEGIQKIASQIGLRMNPKKCAMKSLNSESTGGGGMDDIPLLGTSSLYKYLGAEQNLLVNIEQLWQRVEQEAFASATRIMSSDLVVRQKVNGYNQVVVPKLKYAMSCIIFGTGMMCVMRKRAKAFDARIRKLLEQTKMRFGHSCTARLYVSKEEGGLGLKTVEEELEHTIVYTWCYLSSKPEFKVPYILAESLRTSNKRSITTDFNAVLTDNRLEQQVARIDSDRIRVKDLIYRGARASARAISTLIHERWVQVHKAQWYEREVASRVLRVNQQDNYPFVSHNDSFLWSNKGWISAVVLRNVWGAQEASLLTKASASGAGLWSQSDHLCRMHCQAKETAEHIVTACSHWRTNIMVERHDEVAKVLYTSLKKKYKLRSVITNTREPHVLESEDVVIHWNEPIHTSGVLKHNRPDIVVRDKKNNVIWIIEVPVSWFTRLHTQELRKIYKYSLNSNLAEDTAIEDFFPGPNLMAELQKDYKSRVIMTPIIIGACGECTENLREHVKLLELLDTTEYIIEKMERCAVLGTNRLIKCHLSNLDINREAQQ</sequence>
<dbReference type="STRING" id="27835.A0A0N4YUJ3"/>
<dbReference type="CDD" id="cd01650">
    <property type="entry name" value="RT_nLTR_like"/>
    <property type="match status" value="1"/>
</dbReference>
<dbReference type="PANTHER" id="PTHR35450:SF2">
    <property type="entry name" value="REVERSE TRANSCRIPTASE DOMAIN-CONTAINING PROTEIN"/>
    <property type="match status" value="1"/>
</dbReference>
<proteinExistence type="predicted"/>
<evidence type="ECO:0000313" key="2">
    <source>
        <dbReference type="EMBL" id="VDL84654.1"/>
    </source>
</evidence>
<dbReference type="WBParaSite" id="NBR_0002091501-mRNA-1">
    <property type="protein sequence ID" value="NBR_0002091501-mRNA-1"/>
    <property type="gene ID" value="NBR_0002091501"/>
</dbReference>
<organism evidence="4">
    <name type="scientific">Nippostrongylus brasiliensis</name>
    <name type="common">Rat hookworm</name>
    <dbReference type="NCBI Taxonomy" id="27835"/>
    <lineage>
        <taxon>Eukaryota</taxon>
        <taxon>Metazoa</taxon>
        <taxon>Ecdysozoa</taxon>
        <taxon>Nematoda</taxon>
        <taxon>Chromadorea</taxon>
        <taxon>Rhabditida</taxon>
        <taxon>Rhabditina</taxon>
        <taxon>Rhabditomorpha</taxon>
        <taxon>Strongyloidea</taxon>
        <taxon>Heligmosomidae</taxon>
        <taxon>Nippostrongylus</taxon>
    </lineage>
</organism>
<reference evidence="4" key="1">
    <citation type="submission" date="2017-02" db="UniProtKB">
        <authorList>
            <consortium name="WormBaseParasite"/>
        </authorList>
    </citation>
    <scope>IDENTIFICATION</scope>
</reference>
<protein>
    <submittedName>
        <fullName evidence="4">Reverse transcriptase domain-containing protein</fullName>
    </submittedName>
</protein>
<dbReference type="InterPro" id="IPR000477">
    <property type="entry name" value="RT_dom"/>
</dbReference>
<dbReference type="PROSITE" id="PS50878">
    <property type="entry name" value="RT_POL"/>
    <property type="match status" value="1"/>
</dbReference>
<keyword evidence="3" id="KW-1185">Reference proteome</keyword>
<dbReference type="PANTHER" id="PTHR35450">
    <property type="entry name" value="REVERSE TRANSCRIPTASE DOMAIN-CONTAINING PROTEIN"/>
    <property type="match status" value="1"/>
</dbReference>
<feature type="domain" description="Reverse transcriptase" evidence="1">
    <location>
        <begin position="288"/>
        <end position="572"/>
    </location>
</feature>
<reference evidence="2 3" key="2">
    <citation type="submission" date="2018-11" db="EMBL/GenBank/DDBJ databases">
        <authorList>
            <consortium name="Pathogen Informatics"/>
        </authorList>
    </citation>
    <scope>NUCLEOTIDE SEQUENCE [LARGE SCALE GENOMIC DNA]</scope>
</reference>
<dbReference type="AlphaFoldDB" id="A0A0N4YUJ3"/>
<dbReference type="SUPFAM" id="SSF56672">
    <property type="entry name" value="DNA/RNA polymerases"/>
    <property type="match status" value="1"/>
</dbReference>